<organism evidence="7 8">
    <name type="scientific">Oceanibaculum pacificum</name>
    <dbReference type="NCBI Taxonomy" id="580166"/>
    <lineage>
        <taxon>Bacteria</taxon>
        <taxon>Pseudomonadati</taxon>
        <taxon>Pseudomonadota</taxon>
        <taxon>Alphaproteobacteria</taxon>
        <taxon>Rhodospirillales</taxon>
        <taxon>Oceanibaculaceae</taxon>
        <taxon>Oceanibaculum</taxon>
    </lineage>
</organism>
<evidence type="ECO:0000256" key="3">
    <source>
        <dbReference type="ARBA" id="ARBA00022692"/>
    </source>
</evidence>
<dbReference type="Proteomes" id="UP000076400">
    <property type="component" value="Unassembled WGS sequence"/>
</dbReference>
<evidence type="ECO:0000313" key="8">
    <source>
        <dbReference type="Proteomes" id="UP000076400"/>
    </source>
</evidence>
<feature type="transmembrane region" description="Helical" evidence="6">
    <location>
        <begin position="184"/>
        <end position="207"/>
    </location>
</feature>
<dbReference type="EMBL" id="LPXN01000127">
    <property type="protein sequence ID" value="KZD05835.1"/>
    <property type="molecule type" value="Genomic_DNA"/>
</dbReference>
<reference evidence="7 8" key="1">
    <citation type="submission" date="2015-12" db="EMBL/GenBank/DDBJ databases">
        <title>Genome sequence of Oceanibaculum pacificum MCCC 1A02656.</title>
        <authorList>
            <person name="Lu L."/>
            <person name="Lai Q."/>
            <person name="Shao Z."/>
            <person name="Qian P."/>
        </authorList>
    </citation>
    <scope>NUCLEOTIDE SEQUENCE [LARGE SCALE GENOMIC DNA]</scope>
    <source>
        <strain evidence="7 8">MCCC 1A02656</strain>
    </source>
</reference>
<evidence type="ECO:0000256" key="6">
    <source>
        <dbReference type="SAM" id="Phobius"/>
    </source>
</evidence>
<feature type="transmembrane region" description="Helical" evidence="6">
    <location>
        <begin position="407"/>
        <end position="426"/>
    </location>
</feature>
<evidence type="ECO:0000256" key="1">
    <source>
        <dbReference type="ARBA" id="ARBA00004141"/>
    </source>
</evidence>
<dbReference type="PANTHER" id="PTHR10283:SF82">
    <property type="entry name" value="SOLUTE CARRIER FAMILY 13 MEMBER 2"/>
    <property type="match status" value="1"/>
</dbReference>
<evidence type="ECO:0000256" key="5">
    <source>
        <dbReference type="ARBA" id="ARBA00023136"/>
    </source>
</evidence>
<dbReference type="PANTHER" id="PTHR10283">
    <property type="entry name" value="SOLUTE CARRIER FAMILY 13 MEMBER"/>
    <property type="match status" value="1"/>
</dbReference>
<dbReference type="GO" id="GO:0005886">
    <property type="term" value="C:plasma membrane"/>
    <property type="evidence" value="ECO:0007669"/>
    <property type="project" value="TreeGrafter"/>
</dbReference>
<keyword evidence="3 6" id="KW-0812">Transmembrane</keyword>
<evidence type="ECO:0000256" key="2">
    <source>
        <dbReference type="ARBA" id="ARBA00022448"/>
    </source>
</evidence>
<keyword evidence="5 6" id="KW-0472">Membrane</keyword>
<dbReference type="STRING" id="580166.AUP43_02690"/>
<dbReference type="CDD" id="cd01115">
    <property type="entry name" value="SLC13_permease"/>
    <property type="match status" value="1"/>
</dbReference>
<protein>
    <submittedName>
        <fullName evidence="7">Anion transporter</fullName>
    </submittedName>
</protein>
<keyword evidence="4 6" id="KW-1133">Transmembrane helix</keyword>
<dbReference type="RefSeq" id="WP_067557902.1">
    <property type="nucleotide sequence ID" value="NZ_LPXN01000127.1"/>
</dbReference>
<dbReference type="InterPro" id="IPR031312">
    <property type="entry name" value="Na/sul_symport_CS"/>
</dbReference>
<evidence type="ECO:0000313" key="7">
    <source>
        <dbReference type="EMBL" id="KZD05835.1"/>
    </source>
</evidence>
<evidence type="ECO:0000256" key="4">
    <source>
        <dbReference type="ARBA" id="ARBA00022989"/>
    </source>
</evidence>
<feature type="transmembrane region" description="Helical" evidence="6">
    <location>
        <begin position="284"/>
        <end position="301"/>
    </location>
</feature>
<proteinExistence type="predicted"/>
<sequence length="495" mass="51656">MSASDEATQPAGFVRNWLGFFAGLAAFALILALPTPDGMAPAAQNVAALTILMAIWWITEALPIPATALLPLILLPLLGVSNTKEAAAPYADPIIFLFLGGFIIGAATQRWDLHKRIGLTAISTIGTRPSRLIGGFMLGTAILSMWVSNTATAVMMLPVALSVTALLNERAGPRDSISAEERNFGTGLMLAVAYGASIGGLATLVGTPPNALLAGYMAREHGVEIGFAQWMAVGVPVTIVMLLAAWMILTRLYPISNDIGDGARSVVEGEKRKLGRMSTAEKRVAAVFVLTALAWVTRPLFSDYIPGIDDTVIAIAGALLLFMLPSGMTERESDNRRLLDWDDLKRLPWGVLMLFGGGLSLAGAISGSGLAEWLGTLLENFGTLPVVLIVMVAAVAMIFLTEITSNTASAATFLPLGGAVAVGMGLDPMLLAVPLALAASCAFMLPVATPPNAIVYASGHVSIKQMAMAGLGLNIIGSIVIVIATFATAGWLFGS</sequence>
<dbReference type="InterPro" id="IPR001898">
    <property type="entry name" value="SLC13A/DASS"/>
</dbReference>
<dbReference type="Pfam" id="PF00939">
    <property type="entry name" value="Na_sulph_symp"/>
    <property type="match status" value="1"/>
</dbReference>
<feature type="transmembrane region" description="Helical" evidence="6">
    <location>
        <begin position="87"/>
        <end position="108"/>
    </location>
</feature>
<dbReference type="OrthoDB" id="9766267at2"/>
<feature type="transmembrane region" description="Helical" evidence="6">
    <location>
        <begin position="307"/>
        <end position="326"/>
    </location>
</feature>
<keyword evidence="8" id="KW-1185">Reference proteome</keyword>
<feature type="transmembrane region" description="Helical" evidence="6">
    <location>
        <begin position="17"/>
        <end position="34"/>
    </location>
</feature>
<comment type="subcellular location">
    <subcellularLocation>
        <location evidence="1">Membrane</location>
        <topology evidence="1">Multi-pass membrane protein</topology>
    </subcellularLocation>
</comment>
<feature type="transmembrane region" description="Helical" evidence="6">
    <location>
        <begin position="227"/>
        <end position="249"/>
    </location>
</feature>
<feature type="transmembrane region" description="Helical" evidence="6">
    <location>
        <begin position="432"/>
        <end position="457"/>
    </location>
</feature>
<feature type="transmembrane region" description="Helical" evidence="6">
    <location>
        <begin position="347"/>
        <end position="369"/>
    </location>
</feature>
<feature type="transmembrane region" description="Helical" evidence="6">
    <location>
        <begin position="381"/>
        <end position="400"/>
    </location>
</feature>
<dbReference type="GO" id="GO:0015141">
    <property type="term" value="F:succinate transmembrane transporter activity"/>
    <property type="evidence" value="ECO:0007669"/>
    <property type="project" value="UniProtKB-ARBA"/>
</dbReference>
<feature type="transmembrane region" description="Helical" evidence="6">
    <location>
        <begin position="469"/>
        <end position="493"/>
    </location>
</feature>
<feature type="transmembrane region" description="Helical" evidence="6">
    <location>
        <begin position="46"/>
        <end position="75"/>
    </location>
</feature>
<dbReference type="NCBIfam" id="TIGR00785">
    <property type="entry name" value="dass"/>
    <property type="match status" value="1"/>
</dbReference>
<dbReference type="AlphaFoldDB" id="A0A154VX72"/>
<comment type="caution">
    <text evidence="7">The sequence shown here is derived from an EMBL/GenBank/DDBJ whole genome shotgun (WGS) entry which is preliminary data.</text>
</comment>
<name>A0A154VX72_9PROT</name>
<accession>A0A154VX72</accession>
<gene>
    <name evidence="7" type="ORF">AUP43_02690</name>
</gene>
<keyword evidence="2" id="KW-0813">Transport</keyword>
<dbReference type="PROSITE" id="PS01271">
    <property type="entry name" value="NA_SULFATE"/>
    <property type="match status" value="1"/>
</dbReference>